<name>A0AAN5DCC0_9BILA</name>
<protein>
    <submittedName>
        <fullName evidence="1">Uncharacterized protein</fullName>
    </submittedName>
</protein>
<feature type="non-terminal residue" evidence="1">
    <location>
        <position position="105"/>
    </location>
</feature>
<dbReference type="AlphaFoldDB" id="A0AAN5DCC0"/>
<gene>
    <name evidence="1" type="ORF">PMAYCL1PPCAC_31083</name>
</gene>
<evidence type="ECO:0000313" key="1">
    <source>
        <dbReference type="EMBL" id="GMR60888.1"/>
    </source>
</evidence>
<keyword evidence="2" id="KW-1185">Reference proteome</keyword>
<dbReference type="EMBL" id="BTRK01000006">
    <property type="protein sequence ID" value="GMR60888.1"/>
    <property type="molecule type" value="Genomic_DNA"/>
</dbReference>
<organism evidence="1 2">
    <name type="scientific">Pristionchus mayeri</name>
    <dbReference type="NCBI Taxonomy" id="1317129"/>
    <lineage>
        <taxon>Eukaryota</taxon>
        <taxon>Metazoa</taxon>
        <taxon>Ecdysozoa</taxon>
        <taxon>Nematoda</taxon>
        <taxon>Chromadorea</taxon>
        <taxon>Rhabditida</taxon>
        <taxon>Rhabditina</taxon>
        <taxon>Diplogasteromorpha</taxon>
        <taxon>Diplogasteroidea</taxon>
        <taxon>Neodiplogasteridae</taxon>
        <taxon>Pristionchus</taxon>
    </lineage>
</organism>
<proteinExistence type="predicted"/>
<evidence type="ECO:0000313" key="2">
    <source>
        <dbReference type="Proteomes" id="UP001328107"/>
    </source>
</evidence>
<comment type="caution">
    <text evidence="1">The sequence shown here is derived from an EMBL/GenBank/DDBJ whole genome shotgun (WGS) entry which is preliminary data.</text>
</comment>
<feature type="non-terminal residue" evidence="1">
    <location>
        <position position="1"/>
    </location>
</feature>
<reference evidence="2" key="1">
    <citation type="submission" date="2022-10" db="EMBL/GenBank/DDBJ databases">
        <title>Genome assembly of Pristionchus species.</title>
        <authorList>
            <person name="Yoshida K."/>
            <person name="Sommer R.J."/>
        </authorList>
    </citation>
    <scope>NUCLEOTIDE SEQUENCE [LARGE SCALE GENOMIC DNA]</scope>
    <source>
        <strain evidence="2">RS5460</strain>
    </source>
</reference>
<sequence>LADSTLSVLGLRLEIIPNLVRDATDSIQGHLHIGHFLSILVSGDVPRLESALISLLLEGESLSLLREGEPATLLSIRCSDESFELLVRLTLQMDDDITCQGEGEQ</sequence>
<accession>A0AAN5DCC0</accession>
<dbReference type="Proteomes" id="UP001328107">
    <property type="component" value="Unassembled WGS sequence"/>
</dbReference>